<organism evidence="7 8">
    <name type="scientific">Thermacetogenium phaeum</name>
    <dbReference type="NCBI Taxonomy" id="85874"/>
    <lineage>
        <taxon>Bacteria</taxon>
        <taxon>Bacillati</taxon>
        <taxon>Bacillota</taxon>
        <taxon>Clostridia</taxon>
        <taxon>Thermoanaerobacterales</taxon>
        <taxon>Thermoanaerobacteraceae</taxon>
        <taxon>Thermacetogenium</taxon>
    </lineage>
</organism>
<gene>
    <name evidence="7" type="ORF">XD66_0216</name>
</gene>
<keyword evidence="4 6" id="KW-1133">Transmembrane helix</keyword>
<feature type="transmembrane region" description="Helical" evidence="6">
    <location>
        <begin position="280"/>
        <end position="296"/>
    </location>
</feature>
<evidence type="ECO:0000256" key="5">
    <source>
        <dbReference type="ARBA" id="ARBA00023136"/>
    </source>
</evidence>
<comment type="caution">
    <text evidence="7">The sequence shown here is derived from an EMBL/GenBank/DDBJ whole genome shotgun (WGS) entry which is preliminary data.</text>
</comment>
<feature type="transmembrane region" description="Helical" evidence="6">
    <location>
        <begin position="122"/>
        <end position="143"/>
    </location>
</feature>
<feature type="transmembrane region" description="Helical" evidence="6">
    <location>
        <begin position="92"/>
        <end position="115"/>
    </location>
</feature>
<keyword evidence="5 6" id="KW-0472">Membrane</keyword>
<dbReference type="Proteomes" id="UP000053326">
    <property type="component" value="Unassembled WGS sequence"/>
</dbReference>
<dbReference type="InterPro" id="IPR043428">
    <property type="entry name" value="LivM-like"/>
</dbReference>
<feature type="transmembrane region" description="Helical" evidence="6">
    <location>
        <begin position="42"/>
        <end position="59"/>
    </location>
</feature>
<dbReference type="GO" id="GO:0015658">
    <property type="term" value="F:branched-chain amino acid transmembrane transporter activity"/>
    <property type="evidence" value="ECO:0007669"/>
    <property type="project" value="InterPro"/>
</dbReference>
<evidence type="ECO:0000256" key="3">
    <source>
        <dbReference type="ARBA" id="ARBA00022692"/>
    </source>
</evidence>
<feature type="transmembrane region" description="Helical" evidence="6">
    <location>
        <begin position="66"/>
        <end position="86"/>
    </location>
</feature>
<keyword evidence="3 6" id="KW-0812">Transmembrane</keyword>
<evidence type="ECO:0000256" key="2">
    <source>
        <dbReference type="ARBA" id="ARBA00022475"/>
    </source>
</evidence>
<dbReference type="AlphaFoldDB" id="A0A101FHG5"/>
<dbReference type="InterPro" id="IPR001851">
    <property type="entry name" value="ABC_transp_permease"/>
</dbReference>
<feature type="transmembrane region" description="Helical" evidence="6">
    <location>
        <begin position="243"/>
        <end position="268"/>
    </location>
</feature>
<sequence length="323" mass="35098">MKQMKEKNRFHTLIIFVVLFAIYGVVQLGISNNLISDYYQTNIFLAGINIILAATLNLINGFTGHLSLGHAGFMAVGAYTSVVLTMKLGYPFPLAVLAGMAFAAVVGFIIGLPTLRLRGDYLAIATLGFGEIIRVVLVNIEYLGGATGILGIPRIVNWTWLFWSTVLTLVLIRNFVRSSHGRACLAIRENELAAEMMGVNTTYYKVLAFVLGAAGAGLAGSLYAHYFYVIQPSKFSFLLSFDILVMVMVGGLGSLTGSCVGALLLTVLSALLQNFPEFRMVLYAVMLIISAIYRPQGLLGDKEISAQLLSRWGGIFRATSRSE</sequence>
<evidence type="ECO:0000313" key="8">
    <source>
        <dbReference type="Proteomes" id="UP000053326"/>
    </source>
</evidence>
<dbReference type="PANTHER" id="PTHR30482:SF10">
    <property type="entry name" value="HIGH-AFFINITY BRANCHED-CHAIN AMINO ACID TRANSPORT PROTEIN BRAE"/>
    <property type="match status" value="1"/>
</dbReference>
<proteinExistence type="predicted"/>
<evidence type="ECO:0000313" key="7">
    <source>
        <dbReference type="EMBL" id="KUK37079.1"/>
    </source>
</evidence>
<dbReference type="CDD" id="cd06581">
    <property type="entry name" value="TM_PBP1_LivM_like"/>
    <property type="match status" value="1"/>
</dbReference>
<feature type="transmembrane region" description="Helical" evidence="6">
    <location>
        <begin position="206"/>
        <end position="228"/>
    </location>
</feature>
<accession>A0A101FHG5</accession>
<feature type="transmembrane region" description="Helical" evidence="6">
    <location>
        <begin position="155"/>
        <end position="172"/>
    </location>
</feature>
<reference evidence="8" key="1">
    <citation type="journal article" date="2015" name="MBio">
        <title>Genome-Resolved Metagenomic Analysis Reveals Roles for Candidate Phyla and Other Microbial Community Members in Biogeochemical Transformations in Oil Reservoirs.</title>
        <authorList>
            <person name="Hu P."/>
            <person name="Tom L."/>
            <person name="Singh A."/>
            <person name="Thomas B.C."/>
            <person name="Baker B.J."/>
            <person name="Piceno Y.M."/>
            <person name="Andersen G.L."/>
            <person name="Banfield J.F."/>
        </authorList>
    </citation>
    <scope>NUCLEOTIDE SEQUENCE [LARGE SCALE GENOMIC DNA]</scope>
</reference>
<keyword evidence="2" id="KW-1003">Cell membrane</keyword>
<protein>
    <submittedName>
        <fullName evidence="7">ABC transporter, permease protein</fullName>
    </submittedName>
</protein>
<dbReference type="GO" id="GO:0005886">
    <property type="term" value="C:plasma membrane"/>
    <property type="evidence" value="ECO:0007669"/>
    <property type="project" value="UniProtKB-SubCell"/>
</dbReference>
<evidence type="ECO:0000256" key="1">
    <source>
        <dbReference type="ARBA" id="ARBA00004651"/>
    </source>
</evidence>
<dbReference type="Pfam" id="PF02653">
    <property type="entry name" value="BPD_transp_2"/>
    <property type="match status" value="1"/>
</dbReference>
<dbReference type="EMBL" id="LGFO01000013">
    <property type="protein sequence ID" value="KUK37079.1"/>
    <property type="molecule type" value="Genomic_DNA"/>
</dbReference>
<feature type="transmembrane region" description="Helical" evidence="6">
    <location>
        <begin position="12"/>
        <end position="30"/>
    </location>
</feature>
<evidence type="ECO:0000256" key="4">
    <source>
        <dbReference type="ARBA" id="ARBA00022989"/>
    </source>
</evidence>
<evidence type="ECO:0000256" key="6">
    <source>
        <dbReference type="SAM" id="Phobius"/>
    </source>
</evidence>
<name>A0A101FHG5_9THEO</name>
<comment type="subcellular location">
    <subcellularLocation>
        <location evidence="1">Cell membrane</location>
        <topology evidence="1">Multi-pass membrane protein</topology>
    </subcellularLocation>
</comment>
<dbReference type="PATRIC" id="fig|85874.4.peg.1271"/>
<dbReference type="PANTHER" id="PTHR30482">
    <property type="entry name" value="HIGH-AFFINITY BRANCHED-CHAIN AMINO ACID TRANSPORT SYSTEM PERMEASE"/>
    <property type="match status" value="1"/>
</dbReference>